<name>A0A5J5I665_9SPHN</name>
<dbReference type="EMBL" id="VYQA01000005">
    <property type="protein sequence ID" value="KAA9030940.1"/>
    <property type="molecule type" value="Genomic_DNA"/>
</dbReference>
<evidence type="ECO:0000313" key="4">
    <source>
        <dbReference type="Proteomes" id="UP000326364"/>
    </source>
</evidence>
<dbReference type="AlphaFoldDB" id="A0A5J5I665"/>
<organism evidence="2 3">
    <name type="scientific">Sphingobium limneticum</name>
    <dbReference type="NCBI Taxonomy" id="1007511"/>
    <lineage>
        <taxon>Bacteria</taxon>
        <taxon>Pseudomonadati</taxon>
        <taxon>Pseudomonadota</taxon>
        <taxon>Alphaproteobacteria</taxon>
        <taxon>Sphingomonadales</taxon>
        <taxon>Sphingomonadaceae</taxon>
        <taxon>Sphingobium</taxon>
    </lineage>
</organism>
<sequence>MIDKGALFVLPKSVSIAPSSTGSATSASNLLHDERALVWRSTGLTGTYLIVTQTGAWDTIALVGTNLRPTDTIRIRAAANATAVTTSPALDQTIVAYSGVAKATGSMVIFRLPVAVSHAVVRIDIVSTDNPAGFVQVSNLILGTAVEWDGIDTGAEVSYDNQGQSYLRKFLTKPTWKINLSGMDTTSYYNVWEDFCLAASDRRGFLFVPIYNDPHMQKRSAFVSMVGSPKLTFITGDIYSLELTVTTIQ</sequence>
<reference evidence="3 4" key="1">
    <citation type="submission" date="2019-09" db="EMBL/GenBank/DDBJ databases">
        <authorList>
            <person name="Feng G."/>
        </authorList>
    </citation>
    <scope>NUCLEOTIDE SEQUENCE [LARGE SCALE GENOMIC DNA]</scope>
    <source>
        <strain evidence="2 3">KACC 19283</strain>
        <strain evidence="1 4">KACC 19284</strain>
    </source>
</reference>
<comment type="caution">
    <text evidence="2">The sequence shown here is derived from an EMBL/GenBank/DDBJ whole genome shotgun (WGS) entry which is preliminary data.</text>
</comment>
<gene>
    <name evidence="2" type="ORF">F4U95_09285</name>
    <name evidence="1" type="ORF">F4U96_09340</name>
</gene>
<accession>A0A5J5I665</accession>
<dbReference type="RefSeq" id="WP_150425489.1">
    <property type="nucleotide sequence ID" value="NZ_VYQA01000005.1"/>
</dbReference>
<proteinExistence type="predicted"/>
<keyword evidence="4" id="KW-1185">Reference proteome</keyword>
<evidence type="ECO:0000313" key="1">
    <source>
        <dbReference type="EMBL" id="KAA9018305.1"/>
    </source>
</evidence>
<evidence type="ECO:0000313" key="3">
    <source>
        <dbReference type="Proteomes" id="UP000325933"/>
    </source>
</evidence>
<dbReference type="Proteomes" id="UP000325933">
    <property type="component" value="Unassembled WGS sequence"/>
</dbReference>
<evidence type="ECO:0000313" key="2">
    <source>
        <dbReference type="EMBL" id="KAA9030940.1"/>
    </source>
</evidence>
<dbReference type="EMBL" id="VYQB01000005">
    <property type="protein sequence ID" value="KAA9018305.1"/>
    <property type="molecule type" value="Genomic_DNA"/>
</dbReference>
<protein>
    <submittedName>
        <fullName evidence="2">Uncharacterized protein</fullName>
    </submittedName>
</protein>
<dbReference type="Proteomes" id="UP000326364">
    <property type="component" value="Unassembled WGS sequence"/>
</dbReference>